<evidence type="ECO:0000313" key="3">
    <source>
        <dbReference type="Proteomes" id="UP000707731"/>
    </source>
</evidence>
<evidence type="ECO:0000313" key="2">
    <source>
        <dbReference type="EMBL" id="MBF6353597.1"/>
    </source>
</evidence>
<keyword evidence="1" id="KW-0732">Signal</keyword>
<evidence type="ECO:0000256" key="1">
    <source>
        <dbReference type="SAM" id="SignalP"/>
    </source>
</evidence>
<feature type="signal peptide" evidence="1">
    <location>
        <begin position="1"/>
        <end position="26"/>
    </location>
</feature>
<gene>
    <name evidence="2" type="ORF">IU449_03370</name>
</gene>
<reference evidence="2 3" key="1">
    <citation type="submission" date="2020-10" db="EMBL/GenBank/DDBJ databases">
        <title>Identification of Nocardia species via Next-generation sequencing and recognition of intraspecies genetic diversity.</title>
        <authorList>
            <person name="Li P."/>
            <person name="Li P."/>
            <person name="Lu B."/>
        </authorList>
    </citation>
    <scope>NUCLEOTIDE SEQUENCE [LARGE SCALE GENOMIC DNA]</scope>
    <source>
        <strain evidence="2 3">BJ06-0143</strain>
    </source>
</reference>
<feature type="chain" id="PRO_5046149158" evidence="1">
    <location>
        <begin position="27"/>
        <end position="105"/>
    </location>
</feature>
<dbReference type="EMBL" id="JADLQN010000001">
    <property type="protein sequence ID" value="MBF6353597.1"/>
    <property type="molecule type" value="Genomic_DNA"/>
</dbReference>
<dbReference type="Proteomes" id="UP000707731">
    <property type="component" value="Unassembled WGS sequence"/>
</dbReference>
<keyword evidence="3" id="KW-1185">Reference proteome</keyword>
<name>A0ABS0D7G5_9NOCA</name>
<comment type="caution">
    <text evidence="2">The sequence shown here is derived from an EMBL/GenBank/DDBJ whole genome shotgun (WGS) entry which is preliminary data.</text>
</comment>
<proteinExistence type="predicted"/>
<dbReference type="RefSeq" id="WP_195000482.1">
    <property type="nucleotide sequence ID" value="NZ_JADLQN010000001.1"/>
</dbReference>
<sequence length="105" mass="10074">MRTELRLAAASVAAASLVAAAAGATAAPIDSAPAPGPLASIAQGTGSSAIDSGTAGAQTGSAFLQQGNVIGLLALLVNLPFAIVFGDVCEWTSGSAIDPCGRSGY</sequence>
<protein>
    <submittedName>
        <fullName evidence="2">Uncharacterized protein</fullName>
    </submittedName>
</protein>
<organism evidence="2 3">
    <name type="scientific">Nocardia higoensis</name>
    <dbReference type="NCBI Taxonomy" id="228599"/>
    <lineage>
        <taxon>Bacteria</taxon>
        <taxon>Bacillati</taxon>
        <taxon>Actinomycetota</taxon>
        <taxon>Actinomycetes</taxon>
        <taxon>Mycobacteriales</taxon>
        <taxon>Nocardiaceae</taxon>
        <taxon>Nocardia</taxon>
    </lineage>
</organism>
<accession>A0ABS0D7G5</accession>